<feature type="transmembrane region" description="Helical" evidence="8">
    <location>
        <begin position="36"/>
        <end position="60"/>
    </location>
</feature>
<comment type="subcellular location">
    <subcellularLocation>
        <location evidence="1">Membrane</location>
        <topology evidence="1">Multi-pass membrane protein</topology>
    </subcellularLocation>
</comment>
<dbReference type="Pfam" id="PF02397">
    <property type="entry name" value="Bac_transf"/>
    <property type="match status" value="1"/>
</dbReference>
<evidence type="ECO:0000256" key="1">
    <source>
        <dbReference type="ARBA" id="ARBA00004141"/>
    </source>
</evidence>
<feature type="transmembrane region" description="Helical" evidence="8">
    <location>
        <begin position="72"/>
        <end position="90"/>
    </location>
</feature>
<evidence type="ECO:0000256" key="6">
    <source>
        <dbReference type="ARBA" id="ARBA00023136"/>
    </source>
</evidence>
<feature type="domain" description="Bacterial sugar transferase" evidence="9">
    <location>
        <begin position="281"/>
        <end position="469"/>
    </location>
</feature>
<keyword evidence="3" id="KW-0808">Transferase</keyword>
<sequence length="474" mass="51812">MEVLGAYGGIREAAASVPPTEPAPDRLTRYRDSLRVCLTAGLAATDLLALAGSCLAGAALRHGSPFDGNWQIFFFLAPTYFLAAVSLRAYAVQAATSLSRALSASFTALLITAGLFLTALFALKVGSRLSRLEIGYSFLLAFALIGMGRMMATLLTRSWLLPFVAPRLVVLTDRRDTEAPGGDDLTTYVEVGGAGLTPRRDDPAFFAALSERIGYADRVVLAFSDARERLEWTEAMRLSGFESEVVVDLGGFEPLSLSRWNEQTTLLVSRGPLSLTERLTKRVFDLAVTLPLLVAAAPTIVAAALLVKLDSPGPAFFVQERVGRNNRPYRCFKLRTMRREATDATGQVSASRGDGRVTRVGRFLRRTSIDELPQLLNVLIGNMSLVGPRPHALGSRAEGALFWELVPDYWSRHAVKPGLTGLAQIRGLRGATQSRRDIEARVAADLEYINNWSLWMDVKVLLLTVRVIIHRNAH</sequence>
<keyword evidence="11" id="KW-1185">Reference proteome</keyword>
<evidence type="ECO:0000256" key="3">
    <source>
        <dbReference type="ARBA" id="ARBA00022679"/>
    </source>
</evidence>
<evidence type="ECO:0000256" key="7">
    <source>
        <dbReference type="ARBA" id="ARBA00023169"/>
    </source>
</evidence>
<dbReference type="PANTHER" id="PTHR30576:SF0">
    <property type="entry name" value="UNDECAPRENYL-PHOSPHATE N-ACETYLGALACTOSAMINYL 1-PHOSPHATE TRANSFERASE-RELATED"/>
    <property type="match status" value="1"/>
</dbReference>
<evidence type="ECO:0000256" key="5">
    <source>
        <dbReference type="ARBA" id="ARBA00022989"/>
    </source>
</evidence>
<keyword evidence="5 8" id="KW-1133">Transmembrane helix</keyword>
<organism evidence="10 11">
    <name type="scientific">Ancylobacter polymorphus</name>
    <dbReference type="NCBI Taxonomy" id="223390"/>
    <lineage>
        <taxon>Bacteria</taxon>
        <taxon>Pseudomonadati</taxon>
        <taxon>Pseudomonadota</taxon>
        <taxon>Alphaproteobacteria</taxon>
        <taxon>Hyphomicrobiales</taxon>
        <taxon>Xanthobacteraceae</taxon>
        <taxon>Ancylobacter</taxon>
    </lineage>
</organism>
<dbReference type="EMBL" id="JAUSUI010000009">
    <property type="protein sequence ID" value="MDQ0304710.1"/>
    <property type="molecule type" value="Genomic_DNA"/>
</dbReference>
<keyword evidence="4 8" id="KW-0812">Transmembrane</keyword>
<keyword evidence="6 8" id="KW-0472">Membrane</keyword>
<dbReference type="Proteomes" id="UP001224682">
    <property type="component" value="Unassembled WGS sequence"/>
</dbReference>
<evidence type="ECO:0000313" key="11">
    <source>
        <dbReference type="Proteomes" id="UP001224682"/>
    </source>
</evidence>
<keyword evidence="7" id="KW-0270">Exopolysaccharide synthesis</keyword>
<evidence type="ECO:0000256" key="8">
    <source>
        <dbReference type="SAM" id="Phobius"/>
    </source>
</evidence>
<evidence type="ECO:0000313" key="10">
    <source>
        <dbReference type="EMBL" id="MDQ0304710.1"/>
    </source>
</evidence>
<accession>A0ABU0BFW5</accession>
<dbReference type="InterPro" id="IPR017475">
    <property type="entry name" value="EPS_sugar_tfrase"/>
</dbReference>
<evidence type="ECO:0000256" key="2">
    <source>
        <dbReference type="ARBA" id="ARBA00006464"/>
    </source>
</evidence>
<dbReference type="RefSeq" id="WP_307022135.1">
    <property type="nucleotide sequence ID" value="NZ_JAUSUI010000009.1"/>
</dbReference>
<dbReference type="PANTHER" id="PTHR30576">
    <property type="entry name" value="COLANIC BIOSYNTHESIS UDP-GLUCOSE LIPID CARRIER TRANSFERASE"/>
    <property type="match status" value="1"/>
</dbReference>
<evidence type="ECO:0000256" key="4">
    <source>
        <dbReference type="ARBA" id="ARBA00022692"/>
    </source>
</evidence>
<protein>
    <submittedName>
        <fullName evidence="10">Exopolysaccharide biosynthesis polyprenyl glycosylphosphotransferase</fullName>
    </submittedName>
</protein>
<comment type="caution">
    <text evidence="10">The sequence shown here is derived from an EMBL/GenBank/DDBJ whole genome shotgun (WGS) entry which is preliminary data.</text>
</comment>
<name>A0ABU0BFW5_9HYPH</name>
<evidence type="ECO:0000259" key="9">
    <source>
        <dbReference type="Pfam" id="PF02397"/>
    </source>
</evidence>
<dbReference type="NCBIfam" id="TIGR03025">
    <property type="entry name" value="EPS_sugtrans"/>
    <property type="match status" value="1"/>
</dbReference>
<proteinExistence type="inferred from homology"/>
<comment type="similarity">
    <text evidence="2">Belongs to the bacterial sugar transferase family.</text>
</comment>
<gene>
    <name evidence="10" type="ORF">J2S75_003755</name>
</gene>
<feature type="transmembrane region" description="Helical" evidence="8">
    <location>
        <begin position="134"/>
        <end position="152"/>
    </location>
</feature>
<reference evidence="10 11" key="1">
    <citation type="submission" date="2023-07" db="EMBL/GenBank/DDBJ databases">
        <title>Genomic Encyclopedia of Type Strains, Phase IV (KMG-IV): sequencing the most valuable type-strain genomes for metagenomic binning, comparative biology and taxonomic classification.</title>
        <authorList>
            <person name="Goeker M."/>
        </authorList>
    </citation>
    <scope>NUCLEOTIDE SEQUENCE [LARGE SCALE GENOMIC DNA]</scope>
    <source>
        <strain evidence="10 11">DSM 2457</strain>
    </source>
</reference>
<dbReference type="InterPro" id="IPR003362">
    <property type="entry name" value="Bact_transf"/>
</dbReference>
<feature type="transmembrane region" description="Helical" evidence="8">
    <location>
        <begin position="102"/>
        <end position="122"/>
    </location>
</feature>
<feature type="transmembrane region" description="Helical" evidence="8">
    <location>
        <begin position="283"/>
        <end position="307"/>
    </location>
</feature>